<evidence type="ECO:0008006" key="3">
    <source>
        <dbReference type="Google" id="ProtNLM"/>
    </source>
</evidence>
<dbReference type="AlphaFoldDB" id="A0A5P1E2Z4"/>
<evidence type="ECO:0000313" key="2">
    <source>
        <dbReference type="Proteomes" id="UP000243459"/>
    </source>
</evidence>
<proteinExistence type="predicted"/>
<name>A0A5P1E2Z4_ASPOF</name>
<organism evidence="1 2">
    <name type="scientific">Asparagus officinalis</name>
    <name type="common">Garden asparagus</name>
    <dbReference type="NCBI Taxonomy" id="4686"/>
    <lineage>
        <taxon>Eukaryota</taxon>
        <taxon>Viridiplantae</taxon>
        <taxon>Streptophyta</taxon>
        <taxon>Embryophyta</taxon>
        <taxon>Tracheophyta</taxon>
        <taxon>Spermatophyta</taxon>
        <taxon>Magnoliopsida</taxon>
        <taxon>Liliopsida</taxon>
        <taxon>Asparagales</taxon>
        <taxon>Asparagaceae</taxon>
        <taxon>Asparagoideae</taxon>
        <taxon>Asparagus</taxon>
    </lineage>
</organism>
<gene>
    <name evidence="1" type="ORF">A4U43_C10F15650</name>
</gene>
<dbReference type="Gramene" id="ONK57012">
    <property type="protein sequence ID" value="ONK57012"/>
    <property type="gene ID" value="A4U43_C10F15650"/>
</dbReference>
<reference evidence="2" key="1">
    <citation type="journal article" date="2017" name="Nat. Commun.">
        <title>The asparagus genome sheds light on the origin and evolution of a young Y chromosome.</title>
        <authorList>
            <person name="Harkess A."/>
            <person name="Zhou J."/>
            <person name="Xu C."/>
            <person name="Bowers J.E."/>
            <person name="Van der Hulst R."/>
            <person name="Ayyampalayam S."/>
            <person name="Mercati F."/>
            <person name="Riccardi P."/>
            <person name="McKain M.R."/>
            <person name="Kakrana A."/>
            <person name="Tang H."/>
            <person name="Ray J."/>
            <person name="Groenendijk J."/>
            <person name="Arikit S."/>
            <person name="Mathioni S.M."/>
            <person name="Nakano M."/>
            <person name="Shan H."/>
            <person name="Telgmann-Rauber A."/>
            <person name="Kanno A."/>
            <person name="Yue Z."/>
            <person name="Chen H."/>
            <person name="Li W."/>
            <person name="Chen Y."/>
            <person name="Xu X."/>
            <person name="Zhang Y."/>
            <person name="Luo S."/>
            <person name="Chen H."/>
            <person name="Gao J."/>
            <person name="Mao Z."/>
            <person name="Pires J.C."/>
            <person name="Luo M."/>
            <person name="Kudrna D."/>
            <person name="Wing R.A."/>
            <person name="Meyers B.C."/>
            <person name="Yi K."/>
            <person name="Kong H."/>
            <person name="Lavrijsen P."/>
            <person name="Sunseri F."/>
            <person name="Falavigna A."/>
            <person name="Ye Y."/>
            <person name="Leebens-Mack J.H."/>
            <person name="Chen G."/>
        </authorList>
    </citation>
    <scope>NUCLEOTIDE SEQUENCE [LARGE SCALE GENOMIC DNA]</scope>
    <source>
        <strain evidence="2">cv. DH0086</strain>
    </source>
</reference>
<accession>A0A5P1E2Z4</accession>
<evidence type="ECO:0000313" key="1">
    <source>
        <dbReference type="EMBL" id="ONK57012.1"/>
    </source>
</evidence>
<sequence length="145" mass="16689">MWRIILDGRDLIKKGCSWRIENGKSISIWNDIWFDNQSFLIHPPASFLQRIKSVADLIDEASNTWNNDLVMVVFDPTTTESILNTKICSPNQIDGLIVDTLIWKGNVTPSFSSKAIYHILWMDQQPQPSSFNFLSALIKLVMKYK</sequence>
<dbReference type="Proteomes" id="UP000243459">
    <property type="component" value="Chromosome 10"/>
</dbReference>
<dbReference type="OMA" id="ISIWNDI"/>
<keyword evidence="2" id="KW-1185">Reference proteome</keyword>
<dbReference type="EMBL" id="CM007390">
    <property type="protein sequence ID" value="ONK57012.1"/>
    <property type="molecule type" value="Genomic_DNA"/>
</dbReference>
<protein>
    <recommendedName>
        <fullName evidence="3">Reverse transcriptase zinc-binding domain-containing protein</fullName>
    </recommendedName>
</protein>